<dbReference type="Proteomes" id="UP000595437">
    <property type="component" value="Chromosome 13"/>
</dbReference>
<accession>A0A7T8GUQ6</accession>
<evidence type="ECO:0000313" key="2">
    <source>
        <dbReference type="Proteomes" id="UP000595437"/>
    </source>
</evidence>
<dbReference type="OrthoDB" id="3863715at2759"/>
<dbReference type="EMBL" id="CP045902">
    <property type="protein sequence ID" value="QQP38158.1"/>
    <property type="molecule type" value="Genomic_DNA"/>
</dbReference>
<organism evidence="1 2">
    <name type="scientific">Caligus rogercresseyi</name>
    <name type="common">Sea louse</name>
    <dbReference type="NCBI Taxonomy" id="217165"/>
    <lineage>
        <taxon>Eukaryota</taxon>
        <taxon>Metazoa</taxon>
        <taxon>Ecdysozoa</taxon>
        <taxon>Arthropoda</taxon>
        <taxon>Crustacea</taxon>
        <taxon>Multicrustacea</taxon>
        <taxon>Hexanauplia</taxon>
        <taxon>Copepoda</taxon>
        <taxon>Siphonostomatoida</taxon>
        <taxon>Caligidae</taxon>
        <taxon>Caligus</taxon>
    </lineage>
</organism>
<gene>
    <name evidence="1" type="ORF">FKW44_018657</name>
</gene>
<dbReference type="AlphaFoldDB" id="A0A7T8GUQ6"/>
<proteinExistence type="predicted"/>
<reference evidence="2" key="1">
    <citation type="submission" date="2021-01" db="EMBL/GenBank/DDBJ databases">
        <title>Caligus Genome Assembly.</title>
        <authorList>
            <person name="Gallardo-Escarate C."/>
        </authorList>
    </citation>
    <scope>NUCLEOTIDE SEQUENCE [LARGE SCALE GENOMIC DNA]</scope>
</reference>
<sequence>MTSLKIVDVLTRFNGTGEVEIWIKQAELAKTLLGIEDLATIIPLFLDGKAFAVYDQLDEEGKKDTGTIFSLIRSIKKNEVDPRGVN</sequence>
<evidence type="ECO:0000313" key="1">
    <source>
        <dbReference type="EMBL" id="QQP38158.1"/>
    </source>
</evidence>
<keyword evidence="2" id="KW-1185">Reference proteome</keyword>
<protein>
    <submittedName>
        <fullName evidence="1">Uncharacterized protein</fullName>
    </submittedName>
</protein>
<name>A0A7T8GUQ6_CALRO</name>